<feature type="region of interest" description="Disordered" evidence="3">
    <location>
        <begin position="1"/>
        <end position="28"/>
    </location>
</feature>
<dbReference type="GO" id="GO:0032875">
    <property type="term" value="P:regulation of DNA endoreduplication"/>
    <property type="evidence" value="ECO:0007669"/>
    <property type="project" value="InterPro"/>
</dbReference>
<evidence type="ECO:0000256" key="3">
    <source>
        <dbReference type="SAM" id="MobiDB-lite"/>
    </source>
</evidence>
<dbReference type="GO" id="GO:0004860">
    <property type="term" value="F:protein kinase inhibitor activity"/>
    <property type="evidence" value="ECO:0007669"/>
    <property type="project" value="UniProtKB-KW"/>
</dbReference>
<evidence type="ECO:0000256" key="2">
    <source>
        <dbReference type="ARBA" id="ARBA00023306"/>
    </source>
</evidence>
<dbReference type="Proteomes" id="UP001058974">
    <property type="component" value="Chromosome 7"/>
</dbReference>
<evidence type="ECO:0000313" key="4">
    <source>
        <dbReference type="EMBL" id="KAI5390818.1"/>
    </source>
</evidence>
<name>A0A9D5A1P3_PEA</name>
<dbReference type="PANTHER" id="PTHR33142:SF65">
    <property type="entry name" value="CYCLIN-DEPENDENT PROTEIN KINASE INHIBITOR SMR2-LIKE"/>
    <property type="match status" value="1"/>
</dbReference>
<dbReference type="PANTHER" id="PTHR33142">
    <property type="entry name" value="CYCLIN-DEPENDENT PROTEIN KINASE INHIBITOR SMR13"/>
    <property type="match status" value="1"/>
</dbReference>
<reference evidence="4 5" key="1">
    <citation type="journal article" date="2022" name="Nat. Genet.">
        <title>Improved pea reference genome and pan-genome highlight genomic features and evolutionary characteristics.</title>
        <authorList>
            <person name="Yang T."/>
            <person name="Liu R."/>
            <person name="Luo Y."/>
            <person name="Hu S."/>
            <person name="Wang D."/>
            <person name="Wang C."/>
            <person name="Pandey M.K."/>
            <person name="Ge S."/>
            <person name="Xu Q."/>
            <person name="Li N."/>
            <person name="Li G."/>
            <person name="Huang Y."/>
            <person name="Saxena R.K."/>
            <person name="Ji Y."/>
            <person name="Li M."/>
            <person name="Yan X."/>
            <person name="He Y."/>
            <person name="Liu Y."/>
            <person name="Wang X."/>
            <person name="Xiang C."/>
            <person name="Varshney R.K."/>
            <person name="Ding H."/>
            <person name="Gao S."/>
            <person name="Zong X."/>
        </authorList>
    </citation>
    <scope>NUCLEOTIDE SEQUENCE [LARGE SCALE GENOMIC DNA]</scope>
    <source>
        <strain evidence="4 5">cv. Zhongwan 6</strain>
    </source>
</reference>
<keyword evidence="1" id="KW-0649">Protein kinase inhibitor</keyword>
<dbReference type="AlphaFoldDB" id="A0A9D5A1P3"/>
<dbReference type="EMBL" id="JAMSHJ010000007">
    <property type="protein sequence ID" value="KAI5390818.1"/>
    <property type="molecule type" value="Genomic_DNA"/>
</dbReference>
<dbReference type="Gramene" id="PSAT_LOCUS29869-2_t1">
    <property type="protein sequence ID" value="CAL5211446.1"/>
    <property type="gene ID" value="PSAT_LOCUS29869"/>
</dbReference>
<comment type="caution">
    <text evidence="4">The sequence shown here is derived from an EMBL/GenBank/DDBJ whole genome shotgun (WGS) entry which is preliminary data.</text>
</comment>
<keyword evidence="5" id="KW-1185">Reference proteome</keyword>
<gene>
    <name evidence="4" type="ORF">KIW84_075921</name>
</gene>
<evidence type="ECO:0000313" key="5">
    <source>
        <dbReference type="Proteomes" id="UP001058974"/>
    </source>
</evidence>
<dbReference type="Gramene" id="Psat07G0592100-T1">
    <property type="protein sequence ID" value="KAI5390818.1"/>
    <property type="gene ID" value="KIW84_075921"/>
</dbReference>
<dbReference type="InterPro" id="IPR040389">
    <property type="entry name" value="SMR"/>
</dbReference>
<dbReference type="GO" id="GO:0005634">
    <property type="term" value="C:nucleus"/>
    <property type="evidence" value="ECO:0007669"/>
    <property type="project" value="TreeGrafter"/>
</dbReference>
<accession>A0A9D5A1P3</accession>
<organism evidence="4 5">
    <name type="scientific">Pisum sativum</name>
    <name type="common">Garden pea</name>
    <name type="synonym">Lathyrus oleraceus</name>
    <dbReference type="NCBI Taxonomy" id="3888"/>
    <lineage>
        <taxon>Eukaryota</taxon>
        <taxon>Viridiplantae</taxon>
        <taxon>Streptophyta</taxon>
        <taxon>Embryophyta</taxon>
        <taxon>Tracheophyta</taxon>
        <taxon>Spermatophyta</taxon>
        <taxon>Magnoliopsida</taxon>
        <taxon>eudicotyledons</taxon>
        <taxon>Gunneridae</taxon>
        <taxon>Pentapetalae</taxon>
        <taxon>rosids</taxon>
        <taxon>fabids</taxon>
        <taxon>Fabales</taxon>
        <taxon>Fabaceae</taxon>
        <taxon>Papilionoideae</taxon>
        <taxon>50 kb inversion clade</taxon>
        <taxon>NPAAA clade</taxon>
        <taxon>Hologalegina</taxon>
        <taxon>IRL clade</taxon>
        <taxon>Fabeae</taxon>
        <taxon>Lathyrus</taxon>
    </lineage>
</organism>
<proteinExistence type="predicted"/>
<sequence length="129" mass="15151">MEFHDQEFQPSTKEDYEVRQKQQYEEKQHNNVSLDLKIKIPSYEEEKDIDSLNDGFKTPTTMEHKIQAILPPPPRKPKQLRPSKKRKGCFNSQVILDLSQEIEYLFSTTPLDLDLGPSNGKNHKKVKHF</sequence>
<evidence type="ECO:0000256" key="1">
    <source>
        <dbReference type="ARBA" id="ARBA00023013"/>
    </source>
</evidence>
<keyword evidence="2" id="KW-0131">Cell cycle</keyword>
<protein>
    <submittedName>
        <fullName evidence="4">Uncharacterized protein</fullName>
    </submittedName>
</protein>